<accession>A0A2N3N816</accession>
<comment type="caution">
    <text evidence="1">The sequence shown here is derived from an EMBL/GenBank/DDBJ whole genome shotgun (WGS) entry which is preliminary data.</text>
</comment>
<reference evidence="1 2" key="1">
    <citation type="journal article" date="2017" name="G3 (Bethesda)">
        <title>First Draft Genome Sequence of the Pathogenic Fungus Lomentospora prolificans (Formerly Scedosporium prolificans).</title>
        <authorList>
            <person name="Luo R."/>
            <person name="Zimin A."/>
            <person name="Workman R."/>
            <person name="Fan Y."/>
            <person name="Pertea G."/>
            <person name="Grossman N."/>
            <person name="Wear M.P."/>
            <person name="Jia B."/>
            <person name="Miller H."/>
            <person name="Casadevall A."/>
            <person name="Timp W."/>
            <person name="Zhang S.X."/>
            <person name="Salzberg S.L."/>
        </authorList>
    </citation>
    <scope>NUCLEOTIDE SEQUENCE [LARGE SCALE GENOMIC DNA]</scope>
    <source>
        <strain evidence="1 2">JHH-5317</strain>
    </source>
</reference>
<dbReference type="EMBL" id="NLAX01000095">
    <property type="protein sequence ID" value="PKS08568.1"/>
    <property type="molecule type" value="Genomic_DNA"/>
</dbReference>
<evidence type="ECO:0008006" key="3">
    <source>
        <dbReference type="Google" id="ProtNLM"/>
    </source>
</evidence>
<evidence type="ECO:0000313" key="2">
    <source>
        <dbReference type="Proteomes" id="UP000233524"/>
    </source>
</evidence>
<protein>
    <recommendedName>
        <fullName evidence="3">BTB domain-containing protein</fullName>
    </recommendedName>
</protein>
<dbReference type="SUPFAM" id="SSF54695">
    <property type="entry name" value="POZ domain"/>
    <property type="match status" value="1"/>
</dbReference>
<dbReference type="AlphaFoldDB" id="A0A2N3N816"/>
<proteinExistence type="predicted"/>
<dbReference type="OrthoDB" id="5275938at2759"/>
<name>A0A2N3N816_9PEZI</name>
<dbReference type="InParanoid" id="A0A2N3N816"/>
<dbReference type="Gene3D" id="3.30.710.10">
    <property type="entry name" value="Potassium Channel Kv1.1, Chain A"/>
    <property type="match status" value="1"/>
</dbReference>
<dbReference type="Proteomes" id="UP000233524">
    <property type="component" value="Unassembled WGS sequence"/>
</dbReference>
<gene>
    <name evidence="1" type="ORF">jhhlp_004954</name>
</gene>
<evidence type="ECO:0000313" key="1">
    <source>
        <dbReference type="EMBL" id="PKS08568.1"/>
    </source>
</evidence>
<sequence length="236" mass="25969">MPPSVVIDPTGDLLLQIPIQPSTPLSDDFSWPGTPSTVATNTPIFTNPQEAHEGTGNVDRPETQELQVASKVLAVASPVFRALIYGQFSEAVDISKARNATDSPLTELPLPEDDAEAMMLLCKVLHFAIGDIPNFPEPQLLERLACVCDKYCCVQVLKFCGGIWVRNWLVKYKVDPPETPDICRLFIFTYVAGLESEFSDIAWTLLLHHRGPFSKPGSTAARILDHPLLLSSVLSR</sequence>
<organism evidence="1 2">
    <name type="scientific">Lomentospora prolificans</name>
    <dbReference type="NCBI Taxonomy" id="41688"/>
    <lineage>
        <taxon>Eukaryota</taxon>
        <taxon>Fungi</taxon>
        <taxon>Dikarya</taxon>
        <taxon>Ascomycota</taxon>
        <taxon>Pezizomycotina</taxon>
        <taxon>Sordariomycetes</taxon>
        <taxon>Hypocreomycetidae</taxon>
        <taxon>Microascales</taxon>
        <taxon>Microascaceae</taxon>
        <taxon>Lomentospora</taxon>
    </lineage>
</organism>
<dbReference type="VEuPathDB" id="FungiDB:jhhlp_004954"/>
<keyword evidence="2" id="KW-1185">Reference proteome</keyword>
<dbReference type="InterPro" id="IPR011333">
    <property type="entry name" value="SKP1/BTB/POZ_sf"/>
</dbReference>
<dbReference type="CDD" id="cd18186">
    <property type="entry name" value="BTB_POZ_ZBTB_KLHL-like"/>
    <property type="match status" value="1"/>
</dbReference>
<dbReference type="STRING" id="41688.A0A2N3N816"/>